<feature type="chain" id="PRO_5021364801" evidence="6">
    <location>
        <begin position="33"/>
        <end position="536"/>
    </location>
</feature>
<keyword evidence="5" id="KW-0812">Transmembrane</keyword>
<evidence type="ECO:0000256" key="1">
    <source>
        <dbReference type="ARBA" id="ARBA00022512"/>
    </source>
</evidence>
<dbReference type="AlphaFoldDB" id="A0A508A2A3"/>
<dbReference type="InterPro" id="IPR032364">
    <property type="entry name" value="GramPos_pilinD1_N"/>
</dbReference>
<protein>
    <submittedName>
        <fullName evidence="10">Isopeptide-forming domain-containing fimbrial protein</fullName>
    </submittedName>
</protein>
<keyword evidence="4" id="KW-0572">Peptidoglycan-anchor</keyword>
<dbReference type="InterPro" id="IPR013783">
    <property type="entry name" value="Ig-like_fold"/>
</dbReference>
<reference evidence="10 11" key="1">
    <citation type="submission" date="2019-06" db="EMBL/GenBank/DDBJ databases">
        <title>Draft genome sequence of Actinomyces johnsonii CCUG 34287T.</title>
        <authorList>
            <person name="Salva-Serra F."/>
            <person name="Cardew S."/>
            <person name="Moore E."/>
        </authorList>
    </citation>
    <scope>NUCLEOTIDE SEQUENCE [LARGE SCALE GENOMIC DNA]</scope>
    <source>
        <strain evidence="10 11">CCUG 34287</strain>
    </source>
</reference>
<evidence type="ECO:0000256" key="5">
    <source>
        <dbReference type="SAM" id="Phobius"/>
    </source>
</evidence>
<dbReference type="Gene3D" id="2.60.40.740">
    <property type="match status" value="1"/>
</dbReference>
<feature type="transmembrane region" description="Helical" evidence="5">
    <location>
        <begin position="502"/>
        <end position="523"/>
    </location>
</feature>
<dbReference type="InterPro" id="IPR019931">
    <property type="entry name" value="LPXTG_anchor"/>
</dbReference>
<dbReference type="NCBIfam" id="TIGR04226">
    <property type="entry name" value="RrgB_K2N_iso_D2"/>
    <property type="match status" value="1"/>
</dbReference>
<evidence type="ECO:0000256" key="6">
    <source>
        <dbReference type="SAM" id="SignalP"/>
    </source>
</evidence>
<evidence type="ECO:0000259" key="9">
    <source>
        <dbReference type="Pfam" id="PF17802"/>
    </source>
</evidence>
<keyword evidence="3 6" id="KW-0732">Signal</keyword>
<feature type="domain" description="SpaA-like prealbumin fold" evidence="9">
    <location>
        <begin position="358"/>
        <end position="476"/>
    </location>
</feature>
<feature type="domain" description="Gram-positive cocci surface proteins LPxTG" evidence="7">
    <location>
        <begin position="487"/>
        <end position="529"/>
    </location>
</feature>
<sequence>MKYNASTLGRRAAAAAGVLTLAFLGLAPMAQAEDANYGNIKEDAKGSLIIHKHLNGDGNPIGAADGTEVPNANKGEPVQGVVFTAYPITDINLTKSEDWTKISALSAPGAIPDSACANPTAPTLAGHTLGSGMPSSETDGQGSATIMQMPVKAYLVCETKAPSDIVQKAKPFVVTIPHPNTAAEDANGKWLYDVNVYPKNEAIDLEKTIEEQKTNGYGIGSLVKFPVSSELPTLDAKSYYKYYQLKDTLDSRLSEVTATNVTVDGNALDPADYVVATNNQTVTVTFTASGLAKLKAAPNKKVSATFQGKVTSITDGDIKNTAQLISDTVYAEQPPTPETPPTDPVDPPKSNEVISHWGDLTIKKVDAKDKAQNKAGLKGAEFQLFKAKNAYAGTCTKEPEGNAISVDGKTTLTTDGDGAINIKGLFVSDSIDGVNRDNQVNATERCYVLVETKAPTGFVLPSGQDAMTAVKVQAGAVTTDNVTIENSKQAVPGLPLTGANGMLILTASGAALLMIAVGSVLVARYRERKQTANLAV</sequence>
<feature type="domain" description="Gram-positive pilin subunit D1 N-terminal" evidence="8">
    <location>
        <begin position="45"/>
        <end position="201"/>
    </location>
</feature>
<dbReference type="Pfam" id="PF16555">
    <property type="entry name" value="GramPos_pilinD1"/>
    <property type="match status" value="1"/>
</dbReference>
<gene>
    <name evidence="10" type="ORF">FK256_11000</name>
</gene>
<comment type="caution">
    <text evidence="10">The sequence shown here is derived from an EMBL/GenBank/DDBJ whole genome shotgun (WGS) entry which is preliminary data.</text>
</comment>
<dbReference type="NCBIfam" id="TIGR01167">
    <property type="entry name" value="LPXTG_anchor"/>
    <property type="match status" value="1"/>
</dbReference>
<evidence type="ECO:0000259" key="7">
    <source>
        <dbReference type="Pfam" id="PF00746"/>
    </source>
</evidence>
<evidence type="ECO:0000313" key="10">
    <source>
        <dbReference type="EMBL" id="TQD42018.1"/>
    </source>
</evidence>
<dbReference type="EMBL" id="VICB01000019">
    <property type="protein sequence ID" value="TQD42018.1"/>
    <property type="molecule type" value="Genomic_DNA"/>
</dbReference>
<evidence type="ECO:0000259" key="8">
    <source>
        <dbReference type="Pfam" id="PF16555"/>
    </source>
</evidence>
<evidence type="ECO:0000256" key="3">
    <source>
        <dbReference type="ARBA" id="ARBA00022729"/>
    </source>
</evidence>
<dbReference type="RefSeq" id="WP_141424794.1">
    <property type="nucleotide sequence ID" value="NZ_JASPFB010000006.1"/>
</dbReference>
<keyword evidence="1" id="KW-0134">Cell wall</keyword>
<evidence type="ECO:0000313" key="11">
    <source>
        <dbReference type="Proteomes" id="UP000319010"/>
    </source>
</evidence>
<dbReference type="InterPro" id="IPR041033">
    <property type="entry name" value="SpaA_PFL_dom_1"/>
</dbReference>
<name>A0A508A2A3_9ACTO</name>
<evidence type="ECO:0000256" key="4">
    <source>
        <dbReference type="ARBA" id="ARBA00023088"/>
    </source>
</evidence>
<dbReference type="InterPro" id="IPR026466">
    <property type="entry name" value="Fim_isopep_form_D2_dom"/>
</dbReference>
<feature type="signal peptide" evidence="6">
    <location>
        <begin position="1"/>
        <end position="32"/>
    </location>
</feature>
<accession>A0A508A2A3</accession>
<dbReference type="Pfam" id="PF00746">
    <property type="entry name" value="Gram_pos_anchor"/>
    <property type="match status" value="1"/>
</dbReference>
<keyword evidence="5" id="KW-0472">Membrane</keyword>
<keyword evidence="2" id="KW-0964">Secreted</keyword>
<evidence type="ECO:0000256" key="2">
    <source>
        <dbReference type="ARBA" id="ARBA00022525"/>
    </source>
</evidence>
<dbReference type="Pfam" id="PF17802">
    <property type="entry name" value="SpaA"/>
    <property type="match status" value="1"/>
</dbReference>
<organism evidence="10 11">
    <name type="scientific">Actinomyces johnsonii</name>
    <dbReference type="NCBI Taxonomy" id="544581"/>
    <lineage>
        <taxon>Bacteria</taxon>
        <taxon>Bacillati</taxon>
        <taxon>Actinomycetota</taxon>
        <taxon>Actinomycetes</taxon>
        <taxon>Actinomycetales</taxon>
        <taxon>Actinomycetaceae</taxon>
        <taxon>Actinomyces</taxon>
    </lineage>
</organism>
<dbReference type="InterPro" id="IPR048052">
    <property type="entry name" value="FM1-like"/>
</dbReference>
<proteinExistence type="predicted"/>
<dbReference type="Gene3D" id="2.60.40.10">
    <property type="entry name" value="Immunoglobulins"/>
    <property type="match status" value="2"/>
</dbReference>
<keyword evidence="5" id="KW-1133">Transmembrane helix</keyword>
<dbReference type="Proteomes" id="UP000319010">
    <property type="component" value="Unassembled WGS sequence"/>
</dbReference>
<dbReference type="GO" id="GO:0005975">
    <property type="term" value="P:carbohydrate metabolic process"/>
    <property type="evidence" value="ECO:0007669"/>
    <property type="project" value="UniProtKB-ARBA"/>
</dbReference>
<dbReference type="NCBIfam" id="NF033902">
    <property type="entry name" value="iso_D2_wall_anc"/>
    <property type="match status" value="1"/>
</dbReference>